<feature type="domain" description="MATH" evidence="2">
    <location>
        <begin position="65"/>
        <end position="161"/>
    </location>
</feature>
<proteinExistence type="predicted"/>
<evidence type="ECO:0000256" key="1">
    <source>
        <dbReference type="ARBA" id="ARBA00023054"/>
    </source>
</evidence>
<keyword evidence="1" id="KW-0175">Coiled coil</keyword>
<keyword evidence="4" id="KW-1185">Reference proteome</keyword>
<dbReference type="STRING" id="3750.A0A498HPR0"/>
<dbReference type="Proteomes" id="UP000290289">
    <property type="component" value="Chromosome 16"/>
</dbReference>
<dbReference type="SUPFAM" id="SSF49599">
    <property type="entry name" value="TRAF domain-like"/>
    <property type="match status" value="1"/>
</dbReference>
<dbReference type="EMBL" id="RDQH01000342">
    <property type="protein sequence ID" value="RXH71171.1"/>
    <property type="molecule type" value="Genomic_DNA"/>
</dbReference>
<comment type="caution">
    <text evidence="3">The sequence shown here is derived from an EMBL/GenBank/DDBJ whole genome shotgun (WGS) entry which is preliminary data.</text>
</comment>
<dbReference type="InterPro" id="IPR002083">
    <property type="entry name" value="MATH/TRAF_dom"/>
</dbReference>
<feature type="non-terminal residue" evidence="3">
    <location>
        <position position="1"/>
    </location>
</feature>
<protein>
    <recommendedName>
        <fullName evidence="2">MATH domain-containing protein</fullName>
    </recommendedName>
</protein>
<dbReference type="AlphaFoldDB" id="A0A498HPR0"/>
<sequence length="271" mass="30655">SRSDLRCSKTSGFVHQHLAPSVGIDTKSYVGSLLIFHLHHESAKFTEAAKSQNLQKPNTARELVTKSFTWTIENVSKLKAQKLYSEVFLFGDWKCRILVFPNGNNVKQLSLYLEVVDASDLPFLWTRYDQFSLTVVNQRSSNMSITKEQNPDFLFSDPSFGTVVVELQFSPRGGALGALLLLPPPTETHRQEQTLSFSNTRCLWTQKQQPDPHQIPPPLLENLSPEKAQELEMRAHEARKDGGSQRDLGGQKCFFTQSSVLGSEDCVWIWN</sequence>
<gene>
    <name evidence="3" type="ORF">DVH24_015793</name>
</gene>
<reference evidence="3 4" key="1">
    <citation type="submission" date="2018-10" db="EMBL/GenBank/DDBJ databases">
        <title>A high-quality apple genome assembly.</title>
        <authorList>
            <person name="Hu J."/>
        </authorList>
    </citation>
    <scope>NUCLEOTIDE SEQUENCE [LARGE SCALE GENOMIC DNA]</scope>
    <source>
        <strain evidence="4">cv. HFTH1</strain>
        <tissue evidence="3">Young leaf</tissue>
    </source>
</reference>
<dbReference type="PROSITE" id="PS50144">
    <property type="entry name" value="MATH"/>
    <property type="match status" value="1"/>
</dbReference>
<dbReference type="InterPro" id="IPR050804">
    <property type="entry name" value="MCC"/>
</dbReference>
<dbReference type="PANTHER" id="PTHR46236:SF35">
    <property type="entry name" value="MATH DOMAIN-CONTAINING PROTEIN"/>
    <property type="match status" value="1"/>
</dbReference>
<evidence type="ECO:0000313" key="3">
    <source>
        <dbReference type="EMBL" id="RXH71171.1"/>
    </source>
</evidence>
<dbReference type="Gene3D" id="2.60.210.10">
    <property type="entry name" value="Apoptosis, Tumor Necrosis Factor Receptor Associated Protein 2, Chain A"/>
    <property type="match status" value="1"/>
</dbReference>
<name>A0A498HPR0_MALDO</name>
<evidence type="ECO:0000259" key="2">
    <source>
        <dbReference type="PROSITE" id="PS50144"/>
    </source>
</evidence>
<dbReference type="CDD" id="cd00121">
    <property type="entry name" value="MATH"/>
    <property type="match status" value="1"/>
</dbReference>
<evidence type="ECO:0000313" key="4">
    <source>
        <dbReference type="Proteomes" id="UP000290289"/>
    </source>
</evidence>
<organism evidence="3 4">
    <name type="scientific">Malus domestica</name>
    <name type="common">Apple</name>
    <name type="synonym">Pyrus malus</name>
    <dbReference type="NCBI Taxonomy" id="3750"/>
    <lineage>
        <taxon>Eukaryota</taxon>
        <taxon>Viridiplantae</taxon>
        <taxon>Streptophyta</taxon>
        <taxon>Embryophyta</taxon>
        <taxon>Tracheophyta</taxon>
        <taxon>Spermatophyta</taxon>
        <taxon>Magnoliopsida</taxon>
        <taxon>eudicotyledons</taxon>
        <taxon>Gunneridae</taxon>
        <taxon>Pentapetalae</taxon>
        <taxon>rosids</taxon>
        <taxon>fabids</taxon>
        <taxon>Rosales</taxon>
        <taxon>Rosaceae</taxon>
        <taxon>Amygdaloideae</taxon>
        <taxon>Maleae</taxon>
        <taxon>Malus</taxon>
    </lineage>
</organism>
<dbReference type="Pfam" id="PF22486">
    <property type="entry name" value="MATH_2"/>
    <property type="match status" value="1"/>
</dbReference>
<dbReference type="PANTHER" id="PTHR46236">
    <property type="entry name" value="TRAF-LIKE SUPERFAMILY PROTEIN"/>
    <property type="match status" value="1"/>
</dbReference>
<accession>A0A498HPR0</accession>
<dbReference type="InterPro" id="IPR008974">
    <property type="entry name" value="TRAF-like"/>
</dbReference>